<evidence type="ECO:0000256" key="1">
    <source>
        <dbReference type="SAM" id="MobiDB-lite"/>
    </source>
</evidence>
<evidence type="ECO:0000313" key="2">
    <source>
        <dbReference type="EMBL" id="MBW0581214.1"/>
    </source>
</evidence>
<name>A0A9Q3KK34_9BASI</name>
<evidence type="ECO:0000313" key="3">
    <source>
        <dbReference type="Proteomes" id="UP000765509"/>
    </source>
</evidence>
<organism evidence="2 3">
    <name type="scientific">Austropuccinia psidii MF-1</name>
    <dbReference type="NCBI Taxonomy" id="1389203"/>
    <lineage>
        <taxon>Eukaryota</taxon>
        <taxon>Fungi</taxon>
        <taxon>Dikarya</taxon>
        <taxon>Basidiomycota</taxon>
        <taxon>Pucciniomycotina</taxon>
        <taxon>Pucciniomycetes</taxon>
        <taxon>Pucciniales</taxon>
        <taxon>Sphaerophragmiaceae</taxon>
        <taxon>Austropuccinia</taxon>
    </lineage>
</organism>
<comment type="caution">
    <text evidence="2">The sequence shown here is derived from an EMBL/GenBank/DDBJ whole genome shotgun (WGS) entry which is preliminary data.</text>
</comment>
<accession>A0A9Q3KK34</accession>
<proteinExistence type="predicted"/>
<sequence>MENTGSEVCSGNTTVKLSLDSDLSAASKHNTLEEYCKGTNANTIEKGSNPSSNLLDANSKKIFNKEEHNLRPTTIHNSSNINKSLSKTMDSTVTKINYDIISKDFSNRSPYPLTAKRKTKDINPTNNTETEISNLDTNRTSSNTNKLELTTIDAAVTENKEETILSKIVN</sequence>
<protein>
    <submittedName>
        <fullName evidence="2">Uncharacterized protein</fullName>
    </submittedName>
</protein>
<feature type="compositionally biased region" description="Polar residues" evidence="1">
    <location>
        <begin position="122"/>
        <end position="139"/>
    </location>
</feature>
<dbReference type="AlphaFoldDB" id="A0A9Q3KK34"/>
<keyword evidence="3" id="KW-1185">Reference proteome</keyword>
<gene>
    <name evidence="2" type="ORF">O181_120929</name>
</gene>
<reference evidence="2" key="1">
    <citation type="submission" date="2021-03" db="EMBL/GenBank/DDBJ databases">
        <title>Draft genome sequence of rust myrtle Austropuccinia psidii MF-1, a brazilian biotype.</title>
        <authorList>
            <person name="Quecine M.C."/>
            <person name="Pachon D.M.R."/>
            <person name="Bonatelli M.L."/>
            <person name="Correr F.H."/>
            <person name="Franceschini L.M."/>
            <person name="Leite T.F."/>
            <person name="Margarido G.R.A."/>
            <person name="Almeida C.A."/>
            <person name="Ferrarezi J.A."/>
            <person name="Labate C.A."/>
        </authorList>
    </citation>
    <scope>NUCLEOTIDE SEQUENCE</scope>
    <source>
        <strain evidence="2">MF-1</strain>
    </source>
</reference>
<dbReference type="Proteomes" id="UP000765509">
    <property type="component" value="Unassembled WGS sequence"/>
</dbReference>
<feature type="region of interest" description="Disordered" evidence="1">
    <location>
        <begin position="112"/>
        <end position="139"/>
    </location>
</feature>
<dbReference type="EMBL" id="AVOT02109458">
    <property type="protein sequence ID" value="MBW0581214.1"/>
    <property type="molecule type" value="Genomic_DNA"/>
</dbReference>